<evidence type="ECO:0000256" key="2">
    <source>
        <dbReference type="ARBA" id="ARBA00022729"/>
    </source>
</evidence>
<reference evidence="6" key="5">
    <citation type="submission" date="2025-09" db="UniProtKB">
        <authorList>
            <consortium name="Ensembl"/>
        </authorList>
    </citation>
    <scope>IDENTIFICATION</scope>
</reference>
<keyword evidence="7" id="KW-1185">Reference proteome</keyword>
<protein>
    <recommendedName>
        <fullName evidence="4">Selenoprotein M</fullName>
    </recommendedName>
</protein>
<dbReference type="GO" id="GO:0016491">
    <property type="term" value="F:oxidoreductase activity"/>
    <property type="evidence" value="ECO:0007669"/>
    <property type="project" value="TreeGrafter"/>
</dbReference>
<evidence type="ECO:0000256" key="3">
    <source>
        <dbReference type="ARBA" id="ARBA00022933"/>
    </source>
</evidence>
<keyword evidence="2" id="KW-0732">Signal</keyword>
<evidence type="ECO:0000256" key="4">
    <source>
        <dbReference type="ARBA" id="ARBA00040773"/>
    </source>
</evidence>
<dbReference type="GeneTree" id="ENSGT00940000154284"/>
<reference evidence="7" key="2">
    <citation type="journal article" date="2007" name="PLoS Biol.">
        <title>Survey sequencing and comparative analysis of the elephant shark (Callorhinchus milii) genome.</title>
        <authorList>
            <person name="Venkatesh B."/>
            <person name="Kirkness E.F."/>
            <person name="Loh Y.H."/>
            <person name="Halpern A.L."/>
            <person name="Lee A.P."/>
            <person name="Johnson J."/>
            <person name="Dandona N."/>
            <person name="Viswanathan L.D."/>
            <person name="Tay A."/>
            <person name="Venter J.C."/>
            <person name="Strausberg R.L."/>
            <person name="Brenner S."/>
        </authorList>
    </citation>
    <scope>NUCLEOTIDE SEQUENCE [LARGE SCALE GENOMIC DNA]</scope>
</reference>
<evidence type="ECO:0000259" key="5">
    <source>
        <dbReference type="Pfam" id="PF08806"/>
    </source>
</evidence>
<reference evidence="7" key="1">
    <citation type="journal article" date="2006" name="Science">
        <title>Ancient noncoding elements conserved in the human genome.</title>
        <authorList>
            <person name="Venkatesh B."/>
            <person name="Kirkness E.F."/>
            <person name="Loh Y.H."/>
            <person name="Halpern A.L."/>
            <person name="Lee A.P."/>
            <person name="Johnson J."/>
            <person name="Dandona N."/>
            <person name="Viswanathan L.D."/>
            <person name="Tay A."/>
            <person name="Venter J.C."/>
            <person name="Strausberg R.L."/>
            <person name="Brenner S."/>
        </authorList>
    </citation>
    <scope>NUCLEOTIDE SEQUENCE [LARGE SCALE GENOMIC DNA]</scope>
</reference>
<dbReference type="PANTHER" id="PTHR13077:SF7">
    <property type="entry name" value="SELENOPROTEIN M"/>
    <property type="match status" value="1"/>
</dbReference>
<dbReference type="AlphaFoldDB" id="A0A4W3JC44"/>
<dbReference type="InterPro" id="IPR014912">
    <property type="entry name" value="Sep15_SelM_dom"/>
</dbReference>
<dbReference type="Gene3D" id="3.40.30.50">
    <property type="entry name" value="Sep15/SelM thioredoxin-like domain, active-site redox motif"/>
    <property type="match status" value="1"/>
</dbReference>
<name>A0A4W3JC44_CALMI</name>
<proteinExistence type="inferred from homology"/>
<dbReference type="InterPro" id="IPR036249">
    <property type="entry name" value="Thioredoxin-like_sf"/>
</dbReference>
<comment type="similarity">
    <text evidence="1">Belongs to the selenoprotein M/F family.</text>
</comment>
<dbReference type="SUPFAM" id="SSF52833">
    <property type="entry name" value="Thioredoxin-like"/>
    <property type="match status" value="1"/>
</dbReference>
<evidence type="ECO:0000313" key="7">
    <source>
        <dbReference type="Proteomes" id="UP000314986"/>
    </source>
</evidence>
<dbReference type="InterPro" id="IPR039992">
    <property type="entry name" value="Sep15_SelM"/>
</dbReference>
<evidence type="ECO:0000313" key="6">
    <source>
        <dbReference type="Ensembl" id="ENSCMIP00000039807.1"/>
    </source>
</evidence>
<evidence type="ECO:0000256" key="1">
    <source>
        <dbReference type="ARBA" id="ARBA00005742"/>
    </source>
</evidence>
<dbReference type="Ensembl" id="ENSCMIT00000040378.1">
    <property type="protein sequence ID" value="ENSCMIP00000039807.1"/>
    <property type="gene ID" value="ENSCMIG00000016656.1"/>
</dbReference>
<dbReference type="GO" id="GO:0005788">
    <property type="term" value="C:endoplasmic reticulum lumen"/>
    <property type="evidence" value="ECO:0007669"/>
    <property type="project" value="TreeGrafter"/>
</dbReference>
<dbReference type="Pfam" id="PF08806">
    <property type="entry name" value="Sep15_SelM"/>
    <property type="match status" value="1"/>
</dbReference>
<dbReference type="PANTHER" id="PTHR13077">
    <property type="entry name" value="SELENOPROTEIN F"/>
    <property type="match status" value="1"/>
</dbReference>
<reference evidence="7" key="3">
    <citation type="journal article" date="2014" name="Nature">
        <title>Elephant shark genome provides unique insights into gnathostome evolution.</title>
        <authorList>
            <consortium name="International Elephant Shark Genome Sequencing Consortium"/>
            <person name="Venkatesh B."/>
            <person name="Lee A.P."/>
            <person name="Ravi V."/>
            <person name="Maurya A.K."/>
            <person name="Lian M.M."/>
            <person name="Swann J.B."/>
            <person name="Ohta Y."/>
            <person name="Flajnik M.F."/>
            <person name="Sutoh Y."/>
            <person name="Kasahara M."/>
            <person name="Hoon S."/>
            <person name="Gangu V."/>
            <person name="Roy S.W."/>
            <person name="Irimia M."/>
            <person name="Korzh V."/>
            <person name="Kondrychyn I."/>
            <person name="Lim Z.W."/>
            <person name="Tay B.H."/>
            <person name="Tohari S."/>
            <person name="Kong K.W."/>
            <person name="Ho S."/>
            <person name="Lorente-Galdos B."/>
            <person name="Quilez J."/>
            <person name="Marques-Bonet T."/>
            <person name="Raney B.J."/>
            <person name="Ingham P.W."/>
            <person name="Tay A."/>
            <person name="Hillier L.W."/>
            <person name="Minx P."/>
            <person name="Boehm T."/>
            <person name="Wilson R.K."/>
            <person name="Brenner S."/>
            <person name="Warren W.C."/>
        </authorList>
    </citation>
    <scope>NUCLEOTIDE SEQUENCE [LARGE SCALE GENOMIC DNA]</scope>
</reference>
<accession>A0A4W3JC44</accession>
<organism evidence="6 7">
    <name type="scientific">Callorhinchus milii</name>
    <name type="common">Ghost shark</name>
    <dbReference type="NCBI Taxonomy" id="7868"/>
    <lineage>
        <taxon>Eukaryota</taxon>
        <taxon>Metazoa</taxon>
        <taxon>Chordata</taxon>
        <taxon>Craniata</taxon>
        <taxon>Vertebrata</taxon>
        <taxon>Chondrichthyes</taxon>
        <taxon>Holocephali</taxon>
        <taxon>Chimaeriformes</taxon>
        <taxon>Callorhinchidae</taxon>
        <taxon>Callorhinchus</taxon>
    </lineage>
</organism>
<sequence length="132" mass="15583">MLLERLIVWDVITERFHCVPCSQVKAFIEEDLPLYHNLLLRYSSGSHPELVLLNYVYVELDRIPINQMSQEEINELLQDLGFFKKRNIDDLVPEDMYFSPLRGLPNPRPSLLKKGLKIKRLVNQTEDMKEDL</sequence>
<dbReference type="InParanoid" id="A0A4W3JC44"/>
<feature type="domain" description="Selenoprotein F/M" evidence="5">
    <location>
        <begin position="23"/>
        <end position="82"/>
    </location>
</feature>
<dbReference type="InterPro" id="IPR038219">
    <property type="entry name" value="Sep15/SelM_sf"/>
</dbReference>
<keyword evidence="3" id="KW-0712">Selenocysteine</keyword>
<reference evidence="6" key="4">
    <citation type="submission" date="2025-08" db="UniProtKB">
        <authorList>
            <consortium name="Ensembl"/>
        </authorList>
    </citation>
    <scope>IDENTIFICATION</scope>
</reference>
<dbReference type="STRING" id="7868.ENSCMIP00000039807"/>
<dbReference type="Proteomes" id="UP000314986">
    <property type="component" value="Unassembled WGS sequence"/>
</dbReference>